<dbReference type="InterPro" id="IPR003795">
    <property type="entry name" value="DUF192"/>
</dbReference>
<proteinExistence type="inferred from homology"/>
<sequence>MLTNETKNRSWGGTVRLADSFFKRFRGLMLVGNVSYALVFVLPAETRANASIHTFFMLDDIDVIWLDSSRRVVDFKRARKWRLYVPKNPARYIIEGPVGVIRTLDVSEGDLISWQASEEKKKAVPLKIGMPDKISFDPSNGIAMTESVREVKVKGR</sequence>
<protein>
    <recommendedName>
        <fullName evidence="2">UPF0127 protein A3L02_02120</fullName>
    </recommendedName>
</protein>
<dbReference type="Proteomes" id="UP000197156">
    <property type="component" value="Chromosome"/>
</dbReference>
<dbReference type="Pfam" id="PF02643">
    <property type="entry name" value="DUF192"/>
    <property type="match status" value="1"/>
</dbReference>
<dbReference type="AlphaFoldDB" id="A0A218P0J6"/>
<reference evidence="3 4" key="1">
    <citation type="submission" date="2016-03" db="EMBL/GenBank/DDBJ databases">
        <title>Complete genome sequence of Thermococcus celer.</title>
        <authorList>
            <person name="Oger P.M."/>
        </authorList>
    </citation>
    <scope>NUCLEOTIDE SEQUENCE [LARGE SCALE GENOMIC DNA]</scope>
    <source>
        <strain evidence="3 4">Vu 13</strain>
    </source>
</reference>
<dbReference type="NCBIfam" id="NF002996">
    <property type="entry name" value="PRK03760.1"/>
    <property type="match status" value="1"/>
</dbReference>
<comment type="similarity">
    <text evidence="1 2">Belongs to the UPF0127 family.</text>
</comment>
<keyword evidence="4" id="KW-1185">Reference proteome</keyword>
<dbReference type="InterPro" id="IPR038695">
    <property type="entry name" value="Saro_0823-like_sf"/>
</dbReference>
<name>A0A218P0J6_THECE</name>
<dbReference type="EMBL" id="CP014854">
    <property type="protein sequence ID" value="ASI98445.1"/>
    <property type="molecule type" value="Genomic_DNA"/>
</dbReference>
<dbReference type="KEGG" id="tce:A3L02_02120"/>
<evidence type="ECO:0000313" key="3">
    <source>
        <dbReference type="EMBL" id="ASI98445.1"/>
    </source>
</evidence>
<accession>A0A218P0J6</accession>
<dbReference type="OrthoDB" id="64208at2157"/>
<dbReference type="Gene3D" id="2.60.120.1140">
    <property type="entry name" value="Protein of unknown function DUF192"/>
    <property type="match status" value="1"/>
</dbReference>
<evidence type="ECO:0000256" key="1">
    <source>
        <dbReference type="ARBA" id="ARBA00010151"/>
    </source>
</evidence>
<dbReference type="InterPro" id="IPR022906">
    <property type="entry name" value="UPF0127"/>
</dbReference>
<dbReference type="RefSeq" id="WP_088862404.1">
    <property type="nucleotide sequence ID" value="NZ_CP014854.1"/>
</dbReference>
<organism evidence="3 4">
    <name type="scientific">Thermococcus celer Vu 13 = JCM 8558</name>
    <dbReference type="NCBI Taxonomy" id="1293037"/>
    <lineage>
        <taxon>Archaea</taxon>
        <taxon>Methanobacteriati</taxon>
        <taxon>Methanobacteriota</taxon>
        <taxon>Thermococci</taxon>
        <taxon>Thermococcales</taxon>
        <taxon>Thermococcaceae</taxon>
        <taxon>Thermococcus</taxon>
    </lineage>
</organism>
<dbReference type="GeneID" id="33323509"/>
<gene>
    <name evidence="3" type="ORF">A3L02_02120</name>
</gene>
<dbReference type="HAMAP" id="MF_00263">
    <property type="entry name" value="UPF0127"/>
    <property type="match status" value="1"/>
</dbReference>
<evidence type="ECO:0000313" key="4">
    <source>
        <dbReference type="Proteomes" id="UP000197156"/>
    </source>
</evidence>
<evidence type="ECO:0000256" key="2">
    <source>
        <dbReference type="HAMAP-Rule" id="MF_00263"/>
    </source>
</evidence>